<dbReference type="PANTHER" id="PTHR11748:SF116">
    <property type="entry name" value="D-LACTATE DEHYDROGENASE (CYTOCHROME) (AFU_ORTHOLOGUE AFUA_7G02560)"/>
    <property type="match status" value="1"/>
</dbReference>
<keyword evidence="3" id="KW-0285">Flavoprotein</keyword>
<dbReference type="GO" id="GO:1903457">
    <property type="term" value="P:lactate catabolic process"/>
    <property type="evidence" value="ECO:0007669"/>
    <property type="project" value="TreeGrafter"/>
</dbReference>
<comment type="cofactor">
    <cofactor evidence="1">
        <name>FAD</name>
        <dbReference type="ChEBI" id="CHEBI:57692"/>
    </cofactor>
</comment>
<dbReference type="Gene3D" id="3.30.70.2740">
    <property type="match status" value="1"/>
</dbReference>
<accession>A0A167UU81</accession>
<dbReference type="PANTHER" id="PTHR11748">
    <property type="entry name" value="D-LACTATE DEHYDROGENASE"/>
    <property type="match status" value="1"/>
</dbReference>
<dbReference type="GO" id="GO:0004458">
    <property type="term" value="F:D-lactate dehydrogenase (cytochrome) activity"/>
    <property type="evidence" value="ECO:0007669"/>
    <property type="project" value="UniProtKB-EC"/>
</dbReference>
<name>A0A167UU81_9HYPO</name>
<dbReference type="InterPro" id="IPR016166">
    <property type="entry name" value="FAD-bd_PCMH"/>
</dbReference>
<comment type="similarity">
    <text evidence="2">Belongs to the FAD-binding oxidoreductase/transferase type 4 family.</text>
</comment>
<keyword evidence="4" id="KW-0274">FAD</keyword>
<evidence type="ECO:0000256" key="3">
    <source>
        <dbReference type="ARBA" id="ARBA00022630"/>
    </source>
</evidence>
<evidence type="ECO:0000313" key="10">
    <source>
        <dbReference type="EMBL" id="OAA61917.1"/>
    </source>
</evidence>
<dbReference type="GO" id="GO:0071949">
    <property type="term" value="F:FAD binding"/>
    <property type="evidence" value="ECO:0007669"/>
    <property type="project" value="InterPro"/>
</dbReference>
<dbReference type="InterPro" id="IPR006094">
    <property type="entry name" value="Oxid_FAD_bind_N"/>
</dbReference>
<dbReference type="FunFam" id="1.10.45.10:FF:000001">
    <property type="entry name" value="D-lactate dehydrogenase mitochondrial"/>
    <property type="match status" value="1"/>
</dbReference>
<keyword evidence="5" id="KW-0560">Oxidoreductase</keyword>
<dbReference type="EC" id="1.1.2.4" evidence="6"/>
<comment type="catalytic activity">
    <reaction evidence="7">
        <text>(R)-lactate + 2 Fe(III)-[cytochrome c] = 2 Fe(II)-[cytochrome c] + pyruvate + 2 H(+)</text>
        <dbReference type="Rhea" id="RHEA:13521"/>
        <dbReference type="Rhea" id="RHEA-COMP:10350"/>
        <dbReference type="Rhea" id="RHEA-COMP:14399"/>
        <dbReference type="ChEBI" id="CHEBI:15361"/>
        <dbReference type="ChEBI" id="CHEBI:15378"/>
        <dbReference type="ChEBI" id="CHEBI:16004"/>
        <dbReference type="ChEBI" id="CHEBI:29033"/>
        <dbReference type="ChEBI" id="CHEBI:29034"/>
        <dbReference type="EC" id="1.1.2.4"/>
    </reaction>
</comment>
<dbReference type="GO" id="GO:0005739">
    <property type="term" value="C:mitochondrion"/>
    <property type="evidence" value="ECO:0007669"/>
    <property type="project" value="TreeGrafter"/>
</dbReference>
<dbReference type="InterPro" id="IPR016171">
    <property type="entry name" value="Vanillyl_alc_oxidase_C-sub2"/>
</dbReference>
<dbReference type="InterPro" id="IPR004113">
    <property type="entry name" value="FAD-bd_oxidored_4_C"/>
</dbReference>
<feature type="domain" description="FAD-binding PCMH-type" evidence="9">
    <location>
        <begin position="644"/>
        <end position="821"/>
    </location>
</feature>
<dbReference type="InterPro" id="IPR036318">
    <property type="entry name" value="FAD-bd_PCMH-like_sf"/>
</dbReference>
<gene>
    <name evidence="10" type="ORF">SPI_04776</name>
</gene>
<sequence>MASFDAYIDETVARGDLAGVALWAQTADGRMCYDRALGVASLKNPDPAQRPPMTTDTVVRLASSSKLITTIAVLQAVDQGLVGLDDDVAEHVPELAALEVLEGFTWYGKPLTRPRDPAAPITLRSLLTHTAGTGYDFLKWQPLWRVRWWRGETIAGGTTLEERLAHPLLHDPGAGWTYGSGVSWAGRVLERVSGGTLEQWMARHIAAPLGLTTLTCFPQWYPRTASRLAGMASRSGWSGQLAHQADLPQPNVSMGGEGIHCSVADLGKILFSLLVDDGRLLEPATAAQMFAKQLTPAQRAPLDECLALPVWICRSVLERGQYDWGLGGVLIDGTSKTGLQDGALMWSGLYHILWVAPLFIGFLLNFFFVNCDISLTNQWIDRKAGVCGVFATQLVPAVDKVGVPAIVAFQREIYRRLGFVKDGDAAAAAADKTPASSPTKKQHTENEKAAITFHRNDAASSPASPTRALAAWASSFFTRDQEPATAANGWRQRDGQQALPALSTHRLAVFEDARCSVACMPPTRDLSRVGIRGRATALVVAVFYMGRRSASKEAKAQLTEKPLGEQAAKDNNNNDDEGEPLFTSTQSTLPLDRVVEAEHDTSPENLAAARVEIAAIVGDDAVHDSNDERVRHTSSDWSSYPEAAADRPWLVVYASTTDEVSAVLKLCHRRRIPVVAFGGGTSLEGHFANVCGGICLDLSRMDRILTVHAADFDAVVQPGVGYEQLNEELADRQLFFPPDPGPGATIGGMIGTGCSGTNSFCYGTMREWVLGLTVVLADGTVVHTRRRPRKSSAGYDLTRLFIGSEGTLGIVTEATVRLTSKPRYEKVAVATFDTFQDACDAVIRIVSAGVHVAAVELVGARAMRWINESAGRGGRAWPEAPTLFFKLAGTEQGVAEQMRVVEDVAKAAGVRSMETARDQDESAVLWEARKQALYTAAGGKAADETAWITDVAVPISRLADIVDATSKDMVASGVSGGIVGHVGDGNFHCFLFYNPKQKDAAEELVHRMIERAIAMDGTVTGEHGVGLVKRDYLNQELGTPAVDLMRQIKNAFDPLCLLNCDKVVRMKPSLKGSER</sequence>
<dbReference type="InterPro" id="IPR012338">
    <property type="entry name" value="Beta-lactam/transpept-like"/>
</dbReference>
<evidence type="ECO:0000259" key="9">
    <source>
        <dbReference type="PROSITE" id="PS51387"/>
    </source>
</evidence>
<dbReference type="SUPFAM" id="SSF56601">
    <property type="entry name" value="beta-lactamase/transpeptidase-like"/>
    <property type="match status" value="1"/>
</dbReference>
<protein>
    <recommendedName>
        <fullName evidence="6">D-lactate dehydrogenase (cytochrome)</fullName>
        <ecNumber evidence="6">1.1.2.4</ecNumber>
    </recommendedName>
</protein>
<evidence type="ECO:0000256" key="4">
    <source>
        <dbReference type="ARBA" id="ARBA00022827"/>
    </source>
</evidence>
<evidence type="ECO:0000256" key="7">
    <source>
        <dbReference type="ARBA" id="ARBA00051436"/>
    </source>
</evidence>
<dbReference type="OrthoDB" id="7786253at2759"/>
<feature type="region of interest" description="Disordered" evidence="8">
    <location>
        <begin position="553"/>
        <end position="589"/>
    </location>
</feature>
<dbReference type="Pfam" id="PF00144">
    <property type="entry name" value="Beta-lactamase"/>
    <property type="match status" value="1"/>
</dbReference>
<evidence type="ECO:0000256" key="2">
    <source>
        <dbReference type="ARBA" id="ARBA00008000"/>
    </source>
</evidence>
<evidence type="ECO:0000256" key="1">
    <source>
        <dbReference type="ARBA" id="ARBA00001974"/>
    </source>
</evidence>
<dbReference type="Pfam" id="PF01565">
    <property type="entry name" value="FAD_binding_4"/>
    <property type="match status" value="1"/>
</dbReference>
<dbReference type="InterPro" id="IPR001466">
    <property type="entry name" value="Beta-lactam-related"/>
</dbReference>
<reference evidence="10 11" key="1">
    <citation type="journal article" date="2016" name="Genome Biol. Evol.">
        <title>Divergent and convergent evolution of fungal pathogenicity.</title>
        <authorList>
            <person name="Shang Y."/>
            <person name="Xiao G."/>
            <person name="Zheng P."/>
            <person name="Cen K."/>
            <person name="Zhan S."/>
            <person name="Wang C."/>
        </authorList>
    </citation>
    <scope>NUCLEOTIDE SEQUENCE [LARGE SCALE GENOMIC DNA]</scope>
    <source>
        <strain evidence="10 11">RCEF 264</strain>
    </source>
</reference>
<dbReference type="Proteomes" id="UP000076874">
    <property type="component" value="Unassembled WGS sequence"/>
</dbReference>
<keyword evidence="11" id="KW-1185">Reference proteome</keyword>
<dbReference type="FunFam" id="3.30.70.2740:FF:000001">
    <property type="entry name" value="D-lactate dehydrogenase mitochondrial"/>
    <property type="match status" value="1"/>
</dbReference>
<evidence type="ECO:0000256" key="5">
    <source>
        <dbReference type="ARBA" id="ARBA00023002"/>
    </source>
</evidence>
<dbReference type="SUPFAM" id="SSF55103">
    <property type="entry name" value="FAD-linked oxidases, C-terminal domain"/>
    <property type="match status" value="1"/>
</dbReference>
<dbReference type="FunFam" id="3.30.465.10:FF:000014">
    <property type="entry name" value="D-lactate dehydrogenase (Cytochrome), putative"/>
    <property type="match status" value="1"/>
</dbReference>
<proteinExistence type="inferred from homology"/>
<dbReference type="Gene3D" id="1.10.45.10">
    <property type="entry name" value="Vanillyl-alcohol Oxidase, Chain A, domain 4"/>
    <property type="match status" value="1"/>
</dbReference>
<dbReference type="Gene3D" id="3.30.465.10">
    <property type="match status" value="1"/>
</dbReference>
<dbReference type="SUPFAM" id="SSF56176">
    <property type="entry name" value="FAD-binding/transporter-associated domain-like"/>
    <property type="match status" value="1"/>
</dbReference>
<dbReference type="AlphaFoldDB" id="A0A167UU81"/>
<organism evidence="10 11">
    <name type="scientific">Niveomyces insectorum RCEF 264</name>
    <dbReference type="NCBI Taxonomy" id="1081102"/>
    <lineage>
        <taxon>Eukaryota</taxon>
        <taxon>Fungi</taxon>
        <taxon>Dikarya</taxon>
        <taxon>Ascomycota</taxon>
        <taxon>Pezizomycotina</taxon>
        <taxon>Sordariomycetes</taxon>
        <taxon>Hypocreomycetidae</taxon>
        <taxon>Hypocreales</taxon>
        <taxon>Cordycipitaceae</taxon>
        <taxon>Niveomyces</taxon>
    </lineage>
</organism>
<dbReference type="Gene3D" id="3.40.710.10">
    <property type="entry name" value="DD-peptidase/beta-lactamase superfamily"/>
    <property type="match status" value="1"/>
</dbReference>
<dbReference type="STRING" id="1081102.A0A167UU81"/>
<dbReference type="InterPro" id="IPR016169">
    <property type="entry name" value="FAD-bd_PCMH_sub2"/>
</dbReference>
<dbReference type="PROSITE" id="PS51387">
    <property type="entry name" value="FAD_PCMH"/>
    <property type="match status" value="1"/>
</dbReference>
<dbReference type="Pfam" id="PF02913">
    <property type="entry name" value="FAD-oxidase_C"/>
    <property type="match status" value="1"/>
</dbReference>
<dbReference type="InterPro" id="IPR016164">
    <property type="entry name" value="FAD-linked_Oxase-like_C"/>
</dbReference>
<dbReference type="EMBL" id="AZHD01000007">
    <property type="protein sequence ID" value="OAA61917.1"/>
    <property type="molecule type" value="Genomic_DNA"/>
</dbReference>
<evidence type="ECO:0000313" key="11">
    <source>
        <dbReference type="Proteomes" id="UP000076874"/>
    </source>
</evidence>
<dbReference type="GO" id="GO:0008720">
    <property type="term" value="F:D-lactate dehydrogenase (NAD+) activity"/>
    <property type="evidence" value="ECO:0007669"/>
    <property type="project" value="TreeGrafter"/>
</dbReference>
<comment type="caution">
    <text evidence="10">The sequence shown here is derived from an EMBL/GenBank/DDBJ whole genome shotgun (WGS) entry which is preliminary data.</text>
</comment>
<evidence type="ECO:0000256" key="6">
    <source>
        <dbReference type="ARBA" id="ARBA00038897"/>
    </source>
</evidence>
<evidence type="ECO:0000256" key="8">
    <source>
        <dbReference type="SAM" id="MobiDB-lite"/>
    </source>
</evidence>